<evidence type="ECO:0000256" key="6">
    <source>
        <dbReference type="SAM" id="Phobius"/>
    </source>
</evidence>
<evidence type="ECO:0000313" key="9">
    <source>
        <dbReference type="Proteomes" id="UP001431429"/>
    </source>
</evidence>
<feature type="transmembrane region" description="Helical" evidence="6">
    <location>
        <begin position="122"/>
        <end position="140"/>
    </location>
</feature>
<comment type="subcellular location">
    <subcellularLocation>
        <location evidence="1">Cell membrane</location>
        <topology evidence="1">Multi-pass membrane protein</topology>
    </subcellularLocation>
</comment>
<feature type="transmembrane region" description="Helical" evidence="6">
    <location>
        <begin position="145"/>
        <end position="162"/>
    </location>
</feature>
<evidence type="ECO:0000313" key="8">
    <source>
        <dbReference type="EMBL" id="MCM2387789.1"/>
    </source>
</evidence>
<evidence type="ECO:0000259" key="7">
    <source>
        <dbReference type="Pfam" id="PF05425"/>
    </source>
</evidence>
<feature type="transmembrane region" description="Helical" evidence="6">
    <location>
        <begin position="174"/>
        <end position="194"/>
    </location>
</feature>
<dbReference type="InterPro" id="IPR032694">
    <property type="entry name" value="CopC/D"/>
</dbReference>
<feature type="transmembrane region" description="Helical" evidence="6">
    <location>
        <begin position="287"/>
        <end position="304"/>
    </location>
</feature>
<accession>A0ABT0UIG7</accession>
<proteinExistence type="predicted"/>
<dbReference type="InterPro" id="IPR008457">
    <property type="entry name" value="Cu-R_CopD_dom"/>
</dbReference>
<evidence type="ECO:0000256" key="1">
    <source>
        <dbReference type="ARBA" id="ARBA00004651"/>
    </source>
</evidence>
<keyword evidence="9" id="KW-1185">Reference proteome</keyword>
<feature type="transmembrane region" description="Helical" evidence="6">
    <location>
        <begin position="89"/>
        <end position="107"/>
    </location>
</feature>
<evidence type="ECO:0000256" key="4">
    <source>
        <dbReference type="ARBA" id="ARBA00022989"/>
    </source>
</evidence>
<organism evidence="8 9">
    <name type="scientific">Streptomyces albipurpureus</name>
    <dbReference type="NCBI Taxonomy" id="2897419"/>
    <lineage>
        <taxon>Bacteria</taxon>
        <taxon>Bacillati</taxon>
        <taxon>Actinomycetota</taxon>
        <taxon>Actinomycetes</taxon>
        <taxon>Kitasatosporales</taxon>
        <taxon>Streptomycetaceae</taxon>
        <taxon>Streptomyces</taxon>
    </lineage>
</organism>
<dbReference type="Proteomes" id="UP001431429">
    <property type="component" value="Unassembled WGS sequence"/>
</dbReference>
<gene>
    <name evidence="8" type="ORF">NBG84_05600</name>
</gene>
<feature type="domain" description="Copper resistance protein D" evidence="7">
    <location>
        <begin position="209"/>
        <end position="300"/>
    </location>
</feature>
<feature type="transmembrane region" description="Helical" evidence="6">
    <location>
        <begin position="246"/>
        <end position="267"/>
    </location>
</feature>
<evidence type="ECO:0000256" key="2">
    <source>
        <dbReference type="ARBA" id="ARBA00022475"/>
    </source>
</evidence>
<keyword evidence="4 6" id="KW-1133">Transmembrane helix</keyword>
<evidence type="ECO:0000256" key="3">
    <source>
        <dbReference type="ARBA" id="ARBA00022692"/>
    </source>
</evidence>
<dbReference type="Pfam" id="PF05425">
    <property type="entry name" value="CopD"/>
    <property type="match status" value="1"/>
</dbReference>
<feature type="transmembrane region" description="Helical" evidence="6">
    <location>
        <begin position="45"/>
        <end position="68"/>
    </location>
</feature>
<dbReference type="EMBL" id="JAMQAW010000006">
    <property type="protein sequence ID" value="MCM2387789.1"/>
    <property type="molecule type" value="Genomic_DNA"/>
</dbReference>
<dbReference type="PANTHER" id="PTHR34820:SF4">
    <property type="entry name" value="INNER MEMBRANE PROTEIN YEBZ"/>
    <property type="match status" value="1"/>
</dbReference>
<protein>
    <submittedName>
        <fullName evidence="8">CopD family protein</fullName>
    </submittedName>
</protein>
<keyword evidence="2" id="KW-1003">Cell membrane</keyword>
<reference evidence="8" key="1">
    <citation type="submission" date="2022-06" db="EMBL/GenBank/DDBJ databases">
        <title>Genome public.</title>
        <authorList>
            <person name="Sun Q."/>
        </authorList>
    </citation>
    <scope>NUCLEOTIDE SEQUENCE</scope>
    <source>
        <strain evidence="8">CWNU-1</strain>
    </source>
</reference>
<keyword evidence="5 6" id="KW-0472">Membrane</keyword>
<name>A0ABT0UIG7_9ACTN</name>
<comment type="caution">
    <text evidence="8">The sequence shown here is derived from an EMBL/GenBank/DDBJ whole genome shotgun (WGS) entry which is preliminary data.</text>
</comment>
<dbReference type="PANTHER" id="PTHR34820">
    <property type="entry name" value="INNER MEMBRANE PROTEIN YEBZ"/>
    <property type="match status" value="1"/>
</dbReference>
<keyword evidence="3 6" id="KW-0812">Transmembrane</keyword>
<feature type="transmembrane region" description="Helical" evidence="6">
    <location>
        <begin position="214"/>
        <end position="234"/>
    </location>
</feature>
<evidence type="ECO:0000256" key="5">
    <source>
        <dbReference type="ARBA" id="ARBA00023136"/>
    </source>
</evidence>
<sequence length="312" mass="32723">MAPSVAMPRAWASRRAIAPTAALLATALAIAYFGTRFAMRDTGELPIPAAGTATLLRTVVFVALTVHLGELVGKRLVNRGALPRSWSRAAALAGAVGAGGQIIRLAVVSDIDMTTAYGTREGQLLLIMANGFLAAAGCAALRRPALAAVPLALVIVAEAIRAHPEQYSPEFGAALTVCHLTAASLWAGGLLYVLRALRLRQPNRADAKAVLAGYARLAAWLLAALAVTGTLSTLRRLPTDVVLDTAYGRVLIVKVALVAVACALALVARHRMLRGRPDAQRPARVELIVLGVTLLISSILTVVPDPHWLSAR</sequence>